<accession>A0A8K0SDZ5</accession>
<dbReference type="Proteomes" id="UP000813444">
    <property type="component" value="Unassembled WGS sequence"/>
</dbReference>
<dbReference type="AlphaFoldDB" id="A0A8K0SDZ5"/>
<evidence type="ECO:0000313" key="1">
    <source>
        <dbReference type="EMBL" id="KAH7303573.1"/>
    </source>
</evidence>
<keyword evidence="2" id="KW-1185">Reference proteome</keyword>
<dbReference type="EMBL" id="JAGPNK010000031">
    <property type="protein sequence ID" value="KAH7303573.1"/>
    <property type="molecule type" value="Genomic_DNA"/>
</dbReference>
<gene>
    <name evidence="1" type="ORF">B0I35DRAFT_364675</name>
</gene>
<dbReference type="OrthoDB" id="4940800at2759"/>
<sequence>RLDYDLRSGIFWLRMPTPVHDYVATAIADEIKKLLDKAGERKTTDGAYAAKIRKVGSSRIFLGIEEEVGTLRRHPDGQFQHLKAKFPGLVIEISYSQDGKDLEKLAWDYIVESGGNIKAVIGIDINLDGKPSTVSLWPPEYTRDDGDERDMLGIRADIEYQVCGVDYYCEGA</sequence>
<name>A0A8K0SDZ5_9HYPO</name>
<proteinExistence type="predicted"/>
<reference evidence="1" key="1">
    <citation type="journal article" date="2021" name="Nat. Commun.">
        <title>Genetic determinants of endophytism in the Arabidopsis root mycobiome.</title>
        <authorList>
            <person name="Mesny F."/>
            <person name="Miyauchi S."/>
            <person name="Thiergart T."/>
            <person name="Pickel B."/>
            <person name="Atanasova L."/>
            <person name="Karlsson M."/>
            <person name="Huettel B."/>
            <person name="Barry K.W."/>
            <person name="Haridas S."/>
            <person name="Chen C."/>
            <person name="Bauer D."/>
            <person name="Andreopoulos W."/>
            <person name="Pangilinan J."/>
            <person name="LaButti K."/>
            <person name="Riley R."/>
            <person name="Lipzen A."/>
            <person name="Clum A."/>
            <person name="Drula E."/>
            <person name="Henrissat B."/>
            <person name="Kohler A."/>
            <person name="Grigoriev I.V."/>
            <person name="Martin F.M."/>
            <person name="Hacquard S."/>
        </authorList>
    </citation>
    <scope>NUCLEOTIDE SEQUENCE</scope>
    <source>
        <strain evidence="1">MPI-CAGE-CH-0235</strain>
    </source>
</reference>
<organism evidence="1 2">
    <name type="scientific">Stachybotrys elegans</name>
    <dbReference type="NCBI Taxonomy" id="80388"/>
    <lineage>
        <taxon>Eukaryota</taxon>
        <taxon>Fungi</taxon>
        <taxon>Dikarya</taxon>
        <taxon>Ascomycota</taxon>
        <taxon>Pezizomycotina</taxon>
        <taxon>Sordariomycetes</taxon>
        <taxon>Hypocreomycetidae</taxon>
        <taxon>Hypocreales</taxon>
        <taxon>Stachybotryaceae</taxon>
        <taxon>Stachybotrys</taxon>
    </lineage>
</organism>
<comment type="caution">
    <text evidence="1">The sequence shown here is derived from an EMBL/GenBank/DDBJ whole genome shotgun (WGS) entry which is preliminary data.</text>
</comment>
<evidence type="ECO:0008006" key="3">
    <source>
        <dbReference type="Google" id="ProtNLM"/>
    </source>
</evidence>
<evidence type="ECO:0000313" key="2">
    <source>
        <dbReference type="Proteomes" id="UP000813444"/>
    </source>
</evidence>
<protein>
    <recommendedName>
        <fullName evidence="3">Restriction endonuclease domain-containing protein</fullName>
    </recommendedName>
</protein>
<feature type="non-terminal residue" evidence="1">
    <location>
        <position position="1"/>
    </location>
</feature>